<keyword evidence="2" id="KW-1185">Reference proteome</keyword>
<dbReference type="AlphaFoldDB" id="A0A5C4U4V8"/>
<dbReference type="Proteomes" id="UP000312032">
    <property type="component" value="Unassembled WGS sequence"/>
</dbReference>
<protein>
    <submittedName>
        <fullName evidence="1">Uncharacterized protein</fullName>
    </submittedName>
</protein>
<dbReference type="EMBL" id="VDHJ01000007">
    <property type="protein sequence ID" value="TNL97592.1"/>
    <property type="molecule type" value="Genomic_DNA"/>
</dbReference>
<proteinExistence type="predicted"/>
<evidence type="ECO:0000313" key="2">
    <source>
        <dbReference type="Proteomes" id="UP000312032"/>
    </source>
</evidence>
<evidence type="ECO:0000313" key="1">
    <source>
        <dbReference type="EMBL" id="TNL97592.1"/>
    </source>
</evidence>
<accession>A0A5C4U4V8</accession>
<organism evidence="1 2">
    <name type="scientific">Corynebacterium tapiri</name>
    <dbReference type="NCBI Taxonomy" id="1448266"/>
    <lineage>
        <taxon>Bacteria</taxon>
        <taxon>Bacillati</taxon>
        <taxon>Actinomycetota</taxon>
        <taxon>Actinomycetes</taxon>
        <taxon>Mycobacteriales</taxon>
        <taxon>Corynebacteriaceae</taxon>
        <taxon>Corynebacterium</taxon>
    </lineage>
</organism>
<dbReference type="RefSeq" id="WP_139465555.1">
    <property type="nucleotide sequence ID" value="NZ_VDHJ01000007.1"/>
</dbReference>
<sequence>MDMRAEVYSPLQNASVWLAAWVHGMEPADEMIEAWASLGYSASIDLLGEIRQRIDLQDIPSVRLVLSGAGDAMGLPGDHRESIALAGCGLLLPTWENEDEILTLGPSPALAPPMWLSPGEADSMLSAAVDQAANLVEASGYRTDSLRAPRLTVGTLADFYDTPGLPPSIPPRAAKLFARTDQVAAIIETVKNRVGEHSLDAHLLPLLRVVRTGRMVGVTYAAAEYAKLSRRPGR</sequence>
<comment type="caution">
    <text evidence="1">The sequence shown here is derived from an EMBL/GenBank/DDBJ whole genome shotgun (WGS) entry which is preliminary data.</text>
</comment>
<name>A0A5C4U4V8_9CORY</name>
<dbReference type="OrthoDB" id="4420946at2"/>
<reference evidence="1 2" key="1">
    <citation type="submission" date="2019-06" db="EMBL/GenBank/DDBJ databases">
        <authorList>
            <person name="Li J."/>
        </authorList>
    </citation>
    <scope>NUCLEOTIDE SEQUENCE [LARGE SCALE GENOMIC DNA]</scope>
    <source>
        <strain evidence="1 2">LMG 28165</strain>
    </source>
</reference>
<gene>
    <name evidence="1" type="ORF">FHE74_05740</name>
</gene>